<proteinExistence type="predicted"/>
<feature type="region of interest" description="Disordered" evidence="1">
    <location>
        <begin position="376"/>
        <end position="417"/>
    </location>
</feature>
<feature type="region of interest" description="Disordered" evidence="1">
    <location>
        <begin position="128"/>
        <end position="159"/>
    </location>
</feature>
<feature type="compositionally biased region" description="Polar residues" evidence="1">
    <location>
        <begin position="394"/>
        <end position="404"/>
    </location>
</feature>
<feature type="region of interest" description="Disordered" evidence="1">
    <location>
        <begin position="237"/>
        <end position="272"/>
    </location>
</feature>
<evidence type="ECO:0000256" key="1">
    <source>
        <dbReference type="SAM" id="MobiDB-lite"/>
    </source>
</evidence>
<keyword evidence="2" id="KW-0812">Transmembrane</keyword>
<comment type="caution">
    <text evidence="3">The sequence shown here is derived from an EMBL/GenBank/DDBJ whole genome shotgun (WGS) entry which is preliminary data.</text>
</comment>
<dbReference type="EMBL" id="MU806037">
    <property type="protein sequence ID" value="KAJ3841509.1"/>
    <property type="molecule type" value="Genomic_DNA"/>
</dbReference>
<evidence type="ECO:0000313" key="3">
    <source>
        <dbReference type="EMBL" id="KAJ3841509.1"/>
    </source>
</evidence>
<gene>
    <name evidence="3" type="ORF">F5878DRAFT_610089</name>
</gene>
<feature type="transmembrane region" description="Helical" evidence="2">
    <location>
        <begin position="208"/>
        <end position="232"/>
    </location>
</feature>
<keyword evidence="2" id="KW-0472">Membrane</keyword>
<name>A0AA38PEL7_9AGAR</name>
<keyword evidence="4" id="KW-1185">Reference proteome</keyword>
<dbReference type="Proteomes" id="UP001163846">
    <property type="component" value="Unassembled WGS sequence"/>
</dbReference>
<organism evidence="3 4">
    <name type="scientific">Lentinula raphanica</name>
    <dbReference type="NCBI Taxonomy" id="153919"/>
    <lineage>
        <taxon>Eukaryota</taxon>
        <taxon>Fungi</taxon>
        <taxon>Dikarya</taxon>
        <taxon>Basidiomycota</taxon>
        <taxon>Agaricomycotina</taxon>
        <taxon>Agaricomycetes</taxon>
        <taxon>Agaricomycetidae</taxon>
        <taxon>Agaricales</taxon>
        <taxon>Marasmiineae</taxon>
        <taxon>Omphalotaceae</taxon>
        <taxon>Lentinula</taxon>
    </lineage>
</organism>
<feature type="region of interest" description="Disordered" evidence="1">
    <location>
        <begin position="75"/>
        <end position="97"/>
    </location>
</feature>
<sequence length="417" mass="44208">MTPTLDFFRRDRFSFPRSVQPPFTIVPSSTMPGFSTFPSSSIFSSSTGSDTSITSSSSTQSDFSTSTTSFTETVISIPSSTPPASITPSLTSSSSSSSLPSFSLATLTSTGQSFLVSSTSTQTISTITRSLPSSSSGSSASVTRTSLQTTQSVSSPSASTVVPATTTSIAIADGTSTSVVFLPTTASSEETAVVSSGSTSGGFWSNKAAVAGTFTAVAVVALATLAGVVLCIRKKRRESHSRDRSSAEKFASMDFDNARPYSTPSEPASHDFSHEQPMDAYANRDPAYYTAHDPFVATAHNQPYAGSASLPEITYNYAQDVNNQYPYYGNDSIEANNAVHPSAGTRSTPALLEQNQQNPFDENQYTTPPRNVVAMQKIPRTSPNPFNDPVFRRSPSSPTYQPSLDSFYGAPVDDRPF</sequence>
<reference evidence="3" key="1">
    <citation type="submission" date="2022-08" db="EMBL/GenBank/DDBJ databases">
        <authorList>
            <consortium name="DOE Joint Genome Institute"/>
            <person name="Min B."/>
            <person name="Riley R."/>
            <person name="Sierra-Patev S."/>
            <person name="Naranjo-Ortiz M."/>
            <person name="Looney B."/>
            <person name="Konkel Z."/>
            <person name="Slot J.C."/>
            <person name="Sakamoto Y."/>
            <person name="Steenwyk J.L."/>
            <person name="Rokas A."/>
            <person name="Carro J."/>
            <person name="Camarero S."/>
            <person name="Ferreira P."/>
            <person name="Molpeceres G."/>
            <person name="Ruiz-Duenas F.J."/>
            <person name="Serrano A."/>
            <person name="Henrissat B."/>
            <person name="Drula E."/>
            <person name="Hughes K.W."/>
            <person name="Mata J.L."/>
            <person name="Ishikawa N.K."/>
            <person name="Vargas-Isla R."/>
            <person name="Ushijima S."/>
            <person name="Smith C.A."/>
            <person name="Ahrendt S."/>
            <person name="Andreopoulos W."/>
            <person name="He G."/>
            <person name="Labutti K."/>
            <person name="Lipzen A."/>
            <person name="Ng V."/>
            <person name="Sandor L."/>
            <person name="Barry K."/>
            <person name="Martinez A.T."/>
            <person name="Xiao Y."/>
            <person name="Gibbons J.G."/>
            <person name="Terashima K."/>
            <person name="Hibbett D.S."/>
            <person name="Grigoriev I.V."/>
        </authorList>
    </citation>
    <scope>NUCLEOTIDE SEQUENCE</scope>
    <source>
        <strain evidence="3">TFB9207</strain>
    </source>
</reference>
<dbReference type="AlphaFoldDB" id="A0AA38PEL7"/>
<evidence type="ECO:0000313" key="4">
    <source>
        <dbReference type="Proteomes" id="UP001163846"/>
    </source>
</evidence>
<accession>A0AA38PEL7</accession>
<keyword evidence="2" id="KW-1133">Transmembrane helix</keyword>
<evidence type="ECO:0000256" key="2">
    <source>
        <dbReference type="SAM" id="Phobius"/>
    </source>
</evidence>
<protein>
    <submittedName>
        <fullName evidence="3">Uncharacterized protein</fullName>
    </submittedName>
</protein>